<evidence type="ECO:0000313" key="1">
    <source>
        <dbReference type="EMBL" id="RZI45880.1"/>
    </source>
</evidence>
<sequence>MRAADGEMLHRLFYEPKVDAWLALYQKVAPERQFSALDLVTWLDETKTNIFDAYAAPQGPEPIDRAVYLYIPTLFDNAIQKIYTGCLWRKSNLESVDFSDKRDELVKDKIIEVYNSAVSGLYLVKPKGRVFWLEKSSEEKKGKAPNSKKSHFVLSELSHEQIQQKIFAKDPLKDIKYSKKEFGQITSILLFGEMDDDMIYSEDDDDTIYWEEDVPYNDSNGCPKSLYTVSCYGHGLKLLTPAQLRRIMTSLATDQHVSLKIKTNLLYAAFQHPTTTPEAISQALFACVKASIPEPGIIGAFDWLQHFSDQFHSELNVEKFQKLHFSPSRQDQLLKLYEEALKKRSENLLSKWETLFKSPLFSKDKVFSKALAACQILKDIMPKVVQSFLSSHEDKWVQGDEETKKSVEAMLMEISNPYSRIYRYRGM</sequence>
<gene>
    <name evidence="1" type="ORF">EQU50_05470</name>
</gene>
<proteinExistence type="predicted"/>
<name>A0A4Q7DHQ8_9PROT</name>
<dbReference type="Proteomes" id="UP000293550">
    <property type="component" value="Unassembled WGS sequence"/>
</dbReference>
<reference evidence="1 2" key="1">
    <citation type="submission" date="2018-10" db="EMBL/GenBank/DDBJ databases">
        <title>An updated phylogeny of the Alphaproteobacteria reveals that the parasitic Rickettsiales and Holosporales have independent origins.</title>
        <authorList>
            <person name="Munoz-Gomez S.A."/>
            <person name="Hess S."/>
            <person name="Burger G."/>
            <person name="Lang B.F."/>
            <person name="Susko E."/>
            <person name="Slamovits C.H."/>
            <person name="Roger A.J."/>
        </authorList>
    </citation>
    <scope>NUCLEOTIDE SEQUENCE [LARGE SCALE GENOMIC DNA]</scope>
    <source>
        <strain evidence="1">HOLO01</strain>
    </source>
</reference>
<comment type="caution">
    <text evidence="1">The sequence shown here is derived from an EMBL/GenBank/DDBJ whole genome shotgun (WGS) entry which is preliminary data.</text>
</comment>
<accession>A0A4Q7DHQ8</accession>
<protein>
    <submittedName>
        <fullName evidence="1">Uncharacterized protein</fullName>
    </submittedName>
</protein>
<dbReference type="AlphaFoldDB" id="A0A4Q7DHQ8"/>
<dbReference type="EMBL" id="SCFB01000006">
    <property type="protein sequence ID" value="RZI45880.1"/>
    <property type="molecule type" value="Genomic_DNA"/>
</dbReference>
<organism evidence="1 2">
    <name type="scientific">Candidatus Finniella inopinata</name>
    <dbReference type="NCBI Taxonomy" id="1696036"/>
    <lineage>
        <taxon>Bacteria</taxon>
        <taxon>Pseudomonadati</taxon>
        <taxon>Pseudomonadota</taxon>
        <taxon>Alphaproteobacteria</taxon>
        <taxon>Holosporales</taxon>
        <taxon>Candidatus Paracaedibacteraceae</taxon>
        <taxon>Candidatus Finniella</taxon>
    </lineage>
</organism>
<evidence type="ECO:0000313" key="2">
    <source>
        <dbReference type="Proteomes" id="UP000293550"/>
    </source>
</evidence>
<dbReference type="RefSeq" id="WP_130154132.1">
    <property type="nucleotide sequence ID" value="NZ_SCFB01000006.1"/>
</dbReference>
<keyword evidence="2" id="KW-1185">Reference proteome</keyword>